<evidence type="ECO:0000256" key="8">
    <source>
        <dbReference type="SAM" id="SignalP"/>
    </source>
</evidence>
<dbReference type="PROSITE" id="PS51257">
    <property type="entry name" value="PROKAR_LIPOPROTEIN"/>
    <property type="match status" value="1"/>
</dbReference>
<gene>
    <name evidence="10" type="ORF">ABS361_21125</name>
</gene>
<keyword evidence="6 7" id="KW-0961">Cell wall biogenesis/degradation</keyword>
<feature type="chain" id="PRO_5043515465" evidence="8">
    <location>
        <begin position="21"/>
        <end position="461"/>
    </location>
</feature>
<proteinExistence type="inferred from homology"/>
<dbReference type="KEGG" id="mflg:ABS361_21125"/>
<dbReference type="PANTHER" id="PTHR36699">
    <property type="entry name" value="LD-TRANSPEPTIDASE"/>
    <property type="match status" value="1"/>
</dbReference>
<name>A0AAU7XAM6_9HYPH</name>
<reference evidence="10" key="1">
    <citation type="submission" date="2024-06" db="EMBL/GenBank/DDBJ databases">
        <title>Methylostella associata gen. nov., sp. nov., a novel Ancalomicrobiaceae-affiliated facultatively methylotrophic bacteria that feed on methanotrophs of the genus Methylococcus.</title>
        <authorList>
            <person name="Saltykova V."/>
            <person name="Danilova O.V."/>
            <person name="Oshkin I.Y."/>
            <person name="Belova S.E."/>
            <person name="Pimenov N.V."/>
            <person name="Dedysh S.N."/>
        </authorList>
    </citation>
    <scope>NUCLEOTIDE SEQUENCE</scope>
    <source>
        <strain evidence="10">S20</strain>
    </source>
</reference>
<feature type="signal peptide" evidence="8">
    <location>
        <begin position="1"/>
        <end position="20"/>
    </location>
</feature>
<dbReference type="InterPro" id="IPR005490">
    <property type="entry name" value="LD_TPept_cat_dom"/>
</dbReference>
<keyword evidence="3 10" id="KW-0808">Transferase</keyword>
<dbReference type="EMBL" id="CP158568">
    <property type="protein sequence ID" value="XBY44482.1"/>
    <property type="molecule type" value="Genomic_DNA"/>
</dbReference>
<dbReference type="GO" id="GO:0016740">
    <property type="term" value="F:transferase activity"/>
    <property type="evidence" value="ECO:0007669"/>
    <property type="project" value="UniProtKB-KW"/>
</dbReference>
<feature type="active site" description="Proton donor/acceptor" evidence="7">
    <location>
        <position position="150"/>
    </location>
</feature>
<dbReference type="GO" id="GO:0008360">
    <property type="term" value="P:regulation of cell shape"/>
    <property type="evidence" value="ECO:0007669"/>
    <property type="project" value="UniProtKB-UniRule"/>
</dbReference>
<sequence>MVRKTALRLVLLATVGLGLASCQDEVMQASLGIKHLRPLSPEIVKLMNEKGMRKDDPILIRIFKEESTLEVWKRDKTGRYAFLKDYRICAWGGTVGPKIKQGDKQSPEGFYMVTPGRMNPNSAYYLSFDIGFPNAFDRVYGRTGTDIMVHGACSSAGCFAMTDAQVAEIYALARDALAGGQKAFQVQSFPFRMTAQNMAKHRNNPNMAFWRNIKKGYDHFEVSRLEPKVDVCDRRYVFDAQPKDPVASTFNPAAACPAYDVPQQIASLVAEKEKKDDEQYKIVVAELDEKDRASATAELERKLEKSKPPQPSMIASIFGNDAKTAAEPAMTPIPINAPVPRPAPGRVSAPQSVAVAMVQPVEAAPAPTRGGMMDRLFSFGSSSEPSPSASAAAAALAETPAPTGAVPVAAPVPAAKPIQAAAVARPAAEPITVTPVSAQAPAPAAAPASPSFWQKINPFGG</sequence>
<dbReference type="GO" id="GO:0009252">
    <property type="term" value="P:peptidoglycan biosynthetic process"/>
    <property type="evidence" value="ECO:0007669"/>
    <property type="project" value="UniProtKB-KW"/>
</dbReference>
<evidence type="ECO:0000256" key="2">
    <source>
        <dbReference type="ARBA" id="ARBA00005992"/>
    </source>
</evidence>
<keyword evidence="5 7" id="KW-0573">Peptidoglycan synthesis</keyword>
<dbReference type="PANTHER" id="PTHR36699:SF1">
    <property type="entry name" value="L,D-TRANSPEPTIDASE YAFK-RELATED"/>
    <property type="match status" value="1"/>
</dbReference>
<dbReference type="AlphaFoldDB" id="A0AAU7XAM6"/>
<evidence type="ECO:0000256" key="3">
    <source>
        <dbReference type="ARBA" id="ARBA00022679"/>
    </source>
</evidence>
<evidence type="ECO:0000256" key="1">
    <source>
        <dbReference type="ARBA" id="ARBA00004752"/>
    </source>
</evidence>
<dbReference type="RefSeq" id="WP_407049575.1">
    <property type="nucleotide sequence ID" value="NZ_CP158568.1"/>
</dbReference>
<keyword evidence="8" id="KW-0732">Signal</keyword>
<dbReference type="PROSITE" id="PS52029">
    <property type="entry name" value="LD_TPASE"/>
    <property type="match status" value="1"/>
</dbReference>
<dbReference type="GO" id="GO:0004180">
    <property type="term" value="F:carboxypeptidase activity"/>
    <property type="evidence" value="ECO:0007669"/>
    <property type="project" value="UniProtKB-ARBA"/>
</dbReference>
<feature type="active site" description="Nucleophile" evidence="7">
    <location>
        <position position="158"/>
    </location>
</feature>
<dbReference type="InterPro" id="IPR038063">
    <property type="entry name" value="Transpep_catalytic_dom"/>
</dbReference>
<dbReference type="SUPFAM" id="SSF141523">
    <property type="entry name" value="L,D-transpeptidase catalytic domain-like"/>
    <property type="match status" value="1"/>
</dbReference>
<dbReference type="EC" id="2.-.-.-" evidence="10"/>
<evidence type="ECO:0000256" key="7">
    <source>
        <dbReference type="PROSITE-ProRule" id="PRU01373"/>
    </source>
</evidence>
<comment type="similarity">
    <text evidence="2">Belongs to the YkuD family.</text>
</comment>
<evidence type="ECO:0000256" key="5">
    <source>
        <dbReference type="ARBA" id="ARBA00022984"/>
    </source>
</evidence>
<protein>
    <submittedName>
        <fullName evidence="10">Murein L,D-transpeptidase family protein</fullName>
        <ecNumber evidence="10">2.-.-.-</ecNumber>
    </submittedName>
</protein>
<evidence type="ECO:0000259" key="9">
    <source>
        <dbReference type="PROSITE" id="PS52029"/>
    </source>
</evidence>
<feature type="domain" description="L,D-TPase catalytic" evidence="9">
    <location>
        <begin position="58"/>
        <end position="189"/>
    </location>
</feature>
<evidence type="ECO:0000256" key="4">
    <source>
        <dbReference type="ARBA" id="ARBA00022960"/>
    </source>
</evidence>
<dbReference type="GO" id="GO:0071555">
    <property type="term" value="P:cell wall organization"/>
    <property type="evidence" value="ECO:0007669"/>
    <property type="project" value="UniProtKB-UniRule"/>
</dbReference>
<dbReference type="CDD" id="cd16913">
    <property type="entry name" value="YkuD_like"/>
    <property type="match status" value="1"/>
</dbReference>
<comment type="pathway">
    <text evidence="1 7">Cell wall biogenesis; peptidoglycan biosynthesis.</text>
</comment>
<accession>A0AAU7XAM6</accession>
<evidence type="ECO:0000256" key="6">
    <source>
        <dbReference type="ARBA" id="ARBA00023316"/>
    </source>
</evidence>
<keyword evidence="4 7" id="KW-0133">Cell shape</keyword>
<evidence type="ECO:0000313" key="10">
    <source>
        <dbReference type="EMBL" id="XBY44482.1"/>
    </source>
</evidence>
<dbReference type="Pfam" id="PF03734">
    <property type="entry name" value="YkuD"/>
    <property type="match status" value="1"/>
</dbReference>
<organism evidence="10">
    <name type="scientific">Methyloraptor flagellatus</name>
    <dbReference type="NCBI Taxonomy" id="3162530"/>
    <lineage>
        <taxon>Bacteria</taxon>
        <taxon>Pseudomonadati</taxon>
        <taxon>Pseudomonadota</taxon>
        <taxon>Alphaproteobacteria</taxon>
        <taxon>Hyphomicrobiales</taxon>
        <taxon>Ancalomicrobiaceae</taxon>
        <taxon>Methyloraptor</taxon>
    </lineage>
</organism>